<sequence length="150" mass="18000">MTTSVSLLKRECFVCNKLVKPSIVMDAHIVCYTWQKSFEKDNNMLYFNKYNDYTCVPCGKDLMKWDNFKNKREYLLNRTLEKQNINITLPLPKKIELCVTCNGYTQYLTSDSIYIRFGYIEGLGQFCEDCYSKTIDNRFMMREFHRDYLF</sequence>
<dbReference type="AlphaFoldDB" id="A0A6C0AL88"/>
<reference evidence="1" key="1">
    <citation type="journal article" date="2020" name="Nature">
        <title>Giant virus diversity and host interactions through global metagenomics.</title>
        <authorList>
            <person name="Schulz F."/>
            <person name="Roux S."/>
            <person name="Paez-Espino D."/>
            <person name="Jungbluth S."/>
            <person name="Walsh D.A."/>
            <person name="Denef V.J."/>
            <person name="McMahon K.D."/>
            <person name="Konstantinidis K.T."/>
            <person name="Eloe-Fadrosh E.A."/>
            <person name="Kyrpides N.C."/>
            <person name="Woyke T."/>
        </authorList>
    </citation>
    <scope>NUCLEOTIDE SEQUENCE</scope>
    <source>
        <strain evidence="1">GVMAG-S-1039698-54</strain>
    </source>
</reference>
<proteinExistence type="predicted"/>
<dbReference type="EMBL" id="MN740676">
    <property type="protein sequence ID" value="QHS80243.1"/>
    <property type="molecule type" value="Genomic_DNA"/>
</dbReference>
<organism evidence="1">
    <name type="scientific">viral metagenome</name>
    <dbReference type="NCBI Taxonomy" id="1070528"/>
    <lineage>
        <taxon>unclassified sequences</taxon>
        <taxon>metagenomes</taxon>
        <taxon>organismal metagenomes</taxon>
    </lineage>
</organism>
<protein>
    <submittedName>
        <fullName evidence="1">Uncharacterized protein</fullName>
    </submittedName>
</protein>
<evidence type="ECO:0000313" key="1">
    <source>
        <dbReference type="EMBL" id="QHS80243.1"/>
    </source>
</evidence>
<accession>A0A6C0AL88</accession>
<name>A0A6C0AL88_9ZZZZ</name>